<name>A0A0C3AEX3_SERVB</name>
<gene>
    <name evidence="1" type="ORF">M408DRAFT_28098</name>
</gene>
<reference evidence="2" key="2">
    <citation type="submission" date="2015-01" db="EMBL/GenBank/DDBJ databases">
        <title>Evolutionary Origins and Diversification of the Mycorrhizal Mutualists.</title>
        <authorList>
            <consortium name="DOE Joint Genome Institute"/>
            <consortium name="Mycorrhizal Genomics Consortium"/>
            <person name="Kohler A."/>
            <person name="Kuo A."/>
            <person name="Nagy L.G."/>
            <person name="Floudas D."/>
            <person name="Copeland A."/>
            <person name="Barry K.W."/>
            <person name="Cichocki N."/>
            <person name="Veneault-Fourrey C."/>
            <person name="LaButti K."/>
            <person name="Lindquist E.A."/>
            <person name="Lipzen A."/>
            <person name="Lundell T."/>
            <person name="Morin E."/>
            <person name="Murat C."/>
            <person name="Riley R."/>
            <person name="Ohm R."/>
            <person name="Sun H."/>
            <person name="Tunlid A."/>
            <person name="Henrissat B."/>
            <person name="Grigoriev I.V."/>
            <person name="Hibbett D.S."/>
            <person name="Martin F."/>
        </authorList>
    </citation>
    <scope>NUCLEOTIDE SEQUENCE [LARGE SCALE GENOMIC DNA]</scope>
    <source>
        <strain evidence="2">MAFF 305830</strain>
    </source>
</reference>
<evidence type="ECO:0000313" key="2">
    <source>
        <dbReference type="Proteomes" id="UP000054097"/>
    </source>
</evidence>
<sequence length="162" mass="17491">MSSSPKSPGAYVVDIPPSSNAVLYGVGAFGPKVTVSIVKKVGARYWIFEGATLTGNRDPSDPDHGGIHLNPLLYCRTIRGDPVDEPSVNKLKTTLVIEPENETRQILVEFGDNVHTKDEETLKVESALMDLPGNGKSYMFYSPSRTDGVTFCVSILPPPGRG</sequence>
<dbReference type="HOGENOM" id="CLU_1636448_0_0_1"/>
<accession>A0A0C3AEX3</accession>
<organism evidence="1 2">
    <name type="scientific">Serendipita vermifera MAFF 305830</name>
    <dbReference type="NCBI Taxonomy" id="933852"/>
    <lineage>
        <taxon>Eukaryota</taxon>
        <taxon>Fungi</taxon>
        <taxon>Dikarya</taxon>
        <taxon>Basidiomycota</taxon>
        <taxon>Agaricomycotina</taxon>
        <taxon>Agaricomycetes</taxon>
        <taxon>Sebacinales</taxon>
        <taxon>Serendipitaceae</taxon>
        <taxon>Serendipita</taxon>
    </lineage>
</organism>
<keyword evidence="2" id="KW-1185">Reference proteome</keyword>
<reference evidence="1 2" key="1">
    <citation type="submission" date="2014-04" db="EMBL/GenBank/DDBJ databases">
        <authorList>
            <consortium name="DOE Joint Genome Institute"/>
            <person name="Kuo A."/>
            <person name="Zuccaro A."/>
            <person name="Kohler A."/>
            <person name="Nagy L.G."/>
            <person name="Floudas D."/>
            <person name="Copeland A."/>
            <person name="Barry K.W."/>
            <person name="Cichocki N."/>
            <person name="Veneault-Fourrey C."/>
            <person name="LaButti K."/>
            <person name="Lindquist E.A."/>
            <person name="Lipzen A."/>
            <person name="Lundell T."/>
            <person name="Morin E."/>
            <person name="Murat C."/>
            <person name="Sun H."/>
            <person name="Tunlid A."/>
            <person name="Henrissat B."/>
            <person name="Grigoriev I.V."/>
            <person name="Hibbett D.S."/>
            <person name="Martin F."/>
            <person name="Nordberg H.P."/>
            <person name="Cantor M.N."/>
            <person name="Hua S.X."/>
        </authorList>
    </citation>
    <scope>NUCLEOTIDE SEQUENCE [LARGE SCALE GENOMIC DNA]</scope>
    <source>
        <strain evidence="1 2">MAFF 305830</strain>
    </source>
</reference>
<evidence type="ECO:0000313" key="1">
    <source>
        <dbReference type="EMBL" id="KIM23190.1"/>
    </source>
</evidence>
<dbReference type="Proteomes" id="UP000054097">
    <property type="component" value="Unassembled WGS sequence"/>
</dbReference>
<proteinExistence type="predicted"/>
<dbReference type="EMBL" id="KN824341">
    <property type="protein sequence ID" value="KIM23190.1"/>
    <property type="molecule type" value="Genomic_DNA"/>
</dbReference>
<protein>
    <submittedName>
        <fullName evidence="1">Uncharacterized protein</fullName>
    </submittedName>
</protein>
<dbReference type="AlphaFoldDB" id="A0A0C3AEX3"/>